<keyword evidence="1" id="KW-0812">Transmembrane</keyword>
<evidence type="ECO:0000313" key="3">
    <source>
        <dbReference type="Proteomes" id="UP000824007"/>
    </source>
</evidence>
<proteinExistence type="predicted"/>
<feature type="transmembrane region" description="Helical" evidence="1">
    <location>
        <begin position="65"/>
        <end position="84"/>
    </location>
</feature>
<evidence type="ECO:0000256" key="1">
    <source>
        <dbReference type="SAM" id="Phobius"/>
    </source>
</evidence>
<comment type="caution">
    <text evidence="2">The sequence shown here is derived from an EMBL/GenBank/DDBJ whole genome shotgun (WGS) entry which is preliminary data.</text>
</comment>
<accession>A0A9D1YS25</accession>
<dbReference type="AlphaFoldDB" id="A0A9D1YS25"/>
<feature type="transmembrane region" description="Helical" evidence="1">
    <location>
        <begin position="31"/>
        <end position="53"/>
    </location>
</feature>
<dbReference type="Proteomes" id="UP000824007">
    <property type="component" value="Unassembled WGS sequence"/>
</dbReference>
<keyword evidence="1" id="KW-1133">Transmembrane helix</keyword>
<reference evidence="2" key="1">
    <citation type="journal article" date="2021" name="PeerJ">
        <title>Extensive microbial diversity within the chicken gut microbiome revealed by metagenomics and culture.</title>
        <authorList>
            <person name="Gilroy R."/>
            <person name="Ravi A."/>
            <person name="Getino M."/>
            <person name="Pursley I."/>
            <person name="Horton D.L."/>
            <person name="Alikhan N.F."/>
            <person name="Baker D."/>
            <person name="Gharbi K."/>
            <person name="Hall N."/>
            <person name="Watson M."/>
            <person name="Adriaenssens E.M."/>
            <person name="Foster-Nyarko E."/>
            <person name="Jarju S."/>
            <person name="Secka A."/>
            <person name="Antonio M."/>
            <person name="Oren A."/>
            <person name="Chaudhuri R.R."/>
            <person name="La Ragione R."/>
            <person name="Hildebrand F."/>
            <person name="Pallen M.J."/>
        </authorList>
    </citation>
    <scope>NUCLEOTIDE SEQUENCE</scope>
    <source>
        <strain evidence="2">ChiSxjej3B15-24422</strain>
    </source>
</reference>
<organism evidence="2 3">
    <name type="scientific">Candidatus Eisenbergiella pullistercoris</name>
    <dbReference type="NCBI Taxonomy" id="2838555"/>
    <lineage>
        <taxon>Bacteria</taxon>
        <taxon>Bacillati</taxon>
        <taxon>Bacillota</taxon>
        <taxon>Clostridia</taxon>
        <taxon>Lachnospirales</taxon>
        <taxon>Lachnospiraceae</taxon>
        <taxon>Eisenbergiella</taxon>
    </lineage>
</organism>
<feature type="transmembrane region" description="Helical" evidence="1">
    <location>
        <begin position="96"/>
        <end position="117"/>
    </location>
</feature>
<gene>
    <name evidence="2" type="ORF">H9831_13465</name>
</gene>
<evidence type="ECO:0000313" key="2">
    <source>
        <dbReference type="EMBL" id="HIY61662.1"/>
    </source>
</evidence>
<sequence>MGVIMLVLCLVGTIGYNSLRRKWAGIIGVGGSYAILLGVMLLFATIGTVIKAITGQELGSGAGEIVGTVIVMLICLGYMAMVIVGRCETTAQKVMLPLVACLIGAGFIWRLLLAIVAHVPMDSGETKASGLDAMPDIIYDTNNARAVWHKQGTYGDHVVYYGPNGDTVTFYQSDIEGANYKGFALN</sequence>
<protein>
    <submittedName>
        <fullName evidence="2">Uncharacterized protein</fullName>
    </submittedName>
</protein>
<dbReference type="EMBL" id="DXDD01000166">
    <property type="protein sequence ID" value="HIY61662.1"/>
    <property type="molecule type" value="Genomic_DNA"/>
</dbReference>
<reference evidence="2" key="2">
    <citation type="submission" date="2021-04" db="EMBL/GenBank/DDBJ databases">
        <authorList>
            <person name="Gilroy R."/>
        </authorList>
    </citation>
    <scope>NUCLEOTIDE SEQUENCE</scope>
    <source>
        <strain evidence="2">ChiSxjej3B15-24422</strain>
    </source>
</reference>
<keyword evidence="1" id="KW-0472">Membrane</keyword>
<name>A0A9D1YS25_9FIRM</name>